<dbReference type="AlphaFoldDB" id="A0A180GPY5"/>
<dbReference type="EMBL" id="ADAS02000039">
    <property type="protein sequence ID" value="OAV94449.1"/>
    <property type="molecule type" value="Genomic_DNA"/>
</dbReference>
<reference evidence="2" key="1">
    <citation type="submission" date="2009-11" db="EMBL/GenBank/DDBJ databases">
        <authorList>
            <consortium name="The Broad Institute Genome Sequencing Platform"/>
            <person name="Ward D."/>
            <person name="Feldgarden M."/>
            <person name="Earl A."/>
            <person name="Young S.K."/>
            <person name="Zeng Q."/>
            <person name="Koehrsen M."/>
            <person name="Alvarado L."/>
            <person name="Berlin A."/>
            <person name="Bochicchio J."/>
            <person name="Borenstein D."/>
            <person name="Chapman S.B."/>
            <person name="Chen Z."/>
            <person name="Engels R."/>
            <person name="Freedman E."/>
            <person name="Gellesch M."/>
            <person name="Goldberg J."/>
            <person name="Griggs A."/>
            <person name="Gujja S."/>
            <person name="Heilman E."/>
            <person name="Heiman D."/>
            <person name="Hepburn T."/>
            <person name="Howarth C."/>
            <person name="Jen D."/>
            <person name="Larson L."/>
            <person name="Lewis B."/>
            <person name="Mehta T."/>
            <person name="Park D."/>
            <person name="Pearson M."/>
            <person name="Roberts A."/>
            <person name="Saif S."/>
            <person name="Shea T."/>
            <person name="Shenoy N."/>
            <person name="Sisk P."/>
            <person name="Stolte C."/>
            <person name="Sykes S."/>
            <person name="Thomson T."/>
            <person name="Walk T."/>
            <person name="White J."/>
            <person name="Yandava C."/>
            <person name="Izard J."/>
            <person name="Baranova O.V."/>
            <person name="Blanton J.M."/>
            <person name="Tanner A.C."/>
            <person name="Dewhirst F.E."/>
            <person name="Haas B."/>
            <person name="Nusbaum C."/>
            <person name="Birren B."/>
        </authorList>
    </citation>
    <scope>NUCLEOTIDE SEQUENCE [LARGE SCALE GENOMIC DNA]</scope>
    <source>
        <strain evidence="2">1-1 BBBD Race 1</strain>
    </source>
</reference>
<evidence type="ECO:0000313" key="4">
    <source>
        <dbReference type="Proteomes" id="UP000005240"/>
    </source>
</evidence>
<organism evidence="2">
    <name type="scientific">Puccinia triticina (isolate 1-1 / race 1 (BBBD))</name>
    <name type="common">Brown leaf rust fungus</name>
    <dbReference type="NCBI Taxonomy" id="630390"/>
    <lineage>
        <taxon>Eukaryota</taxon>
        <taxon>Fungi</taxon>
        <taxon>Dikarya</taxon>
        <taxon>Basidiomycota</taxon>
        <taxon>Pucciniomycotina</taxon>
        <taxon>Pucciniomycetes</taxon>
        <taxon>Pucciniales</taxon>
        <taxon>Pucciniaceae</taxon>
        <taxon>Puccinia</taxon>
    </lineage>
</organism>
<dbReference type="Proteomes" id="UP000005240">
    <property type="component" value="Unassembled WGS sequence"/>
</dbReference>
<keyword evidence="4" id="KW-1185">Reference proteome</keyword>
<sequence>MASAPKKQKISTASASAKPAKNKKKKQKKIIITNTNSCDKSDSDNPSDNESKSKKDPAIDTMNLAQNSDSENAKVTQKKNTQGPSVSKFDNVGLYFFPPVCGKGEHRDGAVGRAACVARAEAIQAGAKLPMTLKDIKAEKIKKQSGFMGKYLGKSSYDNQTLNHILVMWLIPTSLPWI</sequence>
<dbReference type="PANTHER" id="PTHR47501:SF5">
    <property type="entry name" value="HAT C-TERMINAL DIMERISATION DOMAIN-CONTAINING PROTEIN"/>
    <property type="match status" value="1"/>
</dbReference>
<gene>
    <name evidence="2" type="ORF">PTTG_03071</name>
</gene>
<proteinExistence type="predicted"/>
<dbReference type="EnsemblFungi" id="PTTG_03071-t43_1">
    <property type="protein sequence ID" value="PTTG_03071-t43_1-p1"/>
    <property type="gene ID" value="PTTG_03071"/>
</dbReference>
<evidence type="ECO:0000313" key="3">
    <source>
        <dbReference type="EnsemblFungi" id="PTTG_03071-t43_1-p1"/>
    </source>
</evidence>
<feature type="compositionally biased region" description="Basic and acidic residues" evidence="1">
    <location>
        <begin position="39"/>
        <end position="58"/>
    </location>
</feature>
<dbReference type="PANTHER" id="PTHR47501">
    <property type="entry name" value="TRANSPOSASE-RELATED"/>
    <property type="match status" value="1"/>
</dbReference>
<feature type="region of interest" description="Disordered" evidence="1">
    <location>
        <begin position="66"/>
        <end position="85"/>
    </location>
</feature>
<evidence type="ECO:0000313" key="2">
    <source>
        <dbReference type="EMBL" id="OAV94449.1"/>
    </source>
</evidence>
<accession>A0A180GPY5</accession>
<feature type="compositionally biased region" description="Low complexity" evidence="1">
    <location>
        <begin position="10"/>
        <end position="19"/>
    </location>
</feature>
<reference evidence="3 4" key="3">
    <citation type="journal article" date="2017" name="G3 (Bethesda)">
        <title>Comparative analysis highlights variable genome content of wheat rusts and divergence of the mating loci.</title>
        <authorList>
            <person name="Cuomo C.A."/>
            <person name="Bakkeren G."/>
            <person name="Khalil H.B."/>
            <person name="Panwar V."/>
            <person name="Joly D."/>
            <person name="Linning R."/>
            <person name="Sakthikumar S."/>
            <person name="Song X."/>
            <person name="Adiconis X."/>
            <person name="Fan L."/>
            <person name="Goldberg J.M."/>
            <person name="Levin J.Z."/>
            <person name="Young S."/>
            <person name="Zeng Q."/>
            <person name="Anikster Y."/>
            <person name="Bruce M."/>
            <person name="Wang M."/>
            <person name="Yin C."/>
            <person name="McCallum B."/>
            <person name="Szabo L.J."/>
            <person name="Hulbert S."/>
            <person name="Chen X."/>
            <person name="Fellers J.P."/>
        </authorList>
    </citation>
    <scope>NUCLEOTIDE SEQUENCE</scope>
    <source>
        <strain evidence="4">Isolate 1-1 / race 1 (BBBD)</strain>
        <strain evidence="3">isolate 1-1 / race 1 (BBBD)</strain>
    </source>
</reference>
<reference evidence="2" key="2">
    <citation type="submission" date="2016-05" db="EMBL/GenBank/DDBJ databases">
        <title>Comparative analysis highlights variable genome content of wheat rusts and divergence of the mating loci.</title>
        <authorList>
            <person name="Cuomo C.A."/>
            <person name="Bakkeren G."/>
            <person name="Szabo L."/>
            <person name="Khalil H."/>
            <person name="Joly D."/>
            <person name="Goldberg J."/>
            <person name="Young S."/>
            <person name="Zeng Q."/>
            <person name="Fellers J."/>
        </authorList>
    </citation>
    <scope>NUCLEOTIDE SEQUENCE [LARGE SCALE GENOMIC DNA]</scope>
    <source>
        <strain evidence="2">1-1 BBBD Race 1</strain>
    </source>
</reference>
<evidence type="ECO:0000256" key="1">
    <source>
        <dbReference type="SAM" id="MobiDB-lite"/>
    </source>
</evidence>
<protein>
    <submittedName>
        <fullName evidence="2 3">Uncharacterized protein</fullName>
    </submittedName>
</protein>
<reference evidence="3" key="4">
    <citation type="submission" date="2025-05" db="UniProtKB">
        <authorList>
            <consortium name="EnsemblFungi"/>
        </authorList>
    </citation>
    <scope>IDENTIFICATION</scope>
    <source>
        <strain evidence="3">isolate 1-1 / race 1 (BBBD)</strain>
    </source>
</reference>
<dbReference type="VEuPathDB" id="FungiDB:PTTG_03071"/>
<feature type="compositionally biased region" description="Basic residues" evidence="1">
    <location>
        <begin position="20"/>
        <end position="29"/>
    </location>
</feature>
<dbReference type="OrthoDB" id="10619486at2759"/>
<name>A0A180GPY5_PUCT1</name>
<feature type="region of interest" description="Disordered" evidence="1">
    <location>
        <begin position="1"/>
        <end position="61"/>
    </location>
</feature>